<evidence type="ECO:0000313" key="1">
    <source>
        <dbReference type="EMBL" id="DAD81472.1"/>
    </source>
</evidence>
<proteinExistence type="predicted"/>
<dbReference type="Pfam" id="PF26092">
    <property type="entry name" value="T4_Y16D"/>
    <property type="match status" value="1"/>
</dbReference>
<organism evidence="1">
    <name type="scientific">Podoviridae sp. ct1h53</name>
    <dbReference type="NCBI Taxonomy" id="2826536"/>
    <lineage>
        <taxon>Viruses</taxon>
        <taxon>Duplodnaviria</taxon>
        <taxon>Heunggongvirae</taxon>
        <taxon>Uroviricota</taxon>
        <taxon>Caudoviricetes</taxon>
    </lineage>
</organism>
<protein>
    <submittedName>
        <fullName evidence="1">Uncharacterized protein</fullName>
    </submittedName>
</protein>
<sequence length="101" mass="11447">MCDKEIVVCAAIWVQDHKNKPHGPVNIPSGTVFCGLRHCSIISQLAAYGIAHKNRSVQGFLTSKNRFLTREEASELVRNNNQEMVVDRSAIREQLYSEDLY</sequence>
<reference evidence="1" key="1">
    <citation type="journal article" date="2021" name="Proc. Natl. Acad. Sci. U.S.A.">
        <title>A Catalog of Tens of Thousands of Viruses from Human Metagenomes Reveals Hidden Associations with Chronic Diseases.</title>
        <authorList>
            <person name="Tisza M.J."/>
            <person name="Buck C.B."/>
        </authorList>
    </citation>
    <scope>NUCLEOTIDE SEQUENCE</scope>
    <source>
        <strain evidence="1">Ct1h53</strain>
    </source>
</reference>
<dbReference type="InterPro" id="IPR058630">
    <property type="entry name" value="T4_Y16D"/>
</dbReference>
<dbReference type="EMBL" id="BK014902">
    <property type="protein sequence ID" value="DAD81472.1"/>
    <property type="molecule type" value="Genomic_DNA"/>
</dbReference>
<name>A0A8S5MGZ6_9CAUD</name>
<accession>A0A8S5MGZ6</accession>